<evidence type="ECO:0000256" key="8">
    <source>
        <dbReference type="SAM" id="MobiDB-lite"/>
    </source>
</evidence>
<evidence type="ECO:0000256" key="5">
    <source>
        <dbReference type="ARBA" id="ARBA00023136"/>
    </source>
</evidence>
<dbReference type="PANTHER" id="PTHR12385">
    <property type="entry name" value="CHOLINE TRANSPORTER-LIKE (SLC FAMILY 44)"/>
    <property type="match status" value="1"/>
</dbReference>
<evidence type="ECO:0000256" key="4">
    <source>
        <dbReference type="ARBA" id="ARBA00022989"/>
    </source>
</evidence>
<dbReference type="RefSeq" id="XP_035827083.1">
    <property type="nucleotide sequence ID" value="XM_035971190.1"/>
</dbReference>
<keyword evidence="5 7" id="KW-0472">Membrane</keyword>
<keyword evidence="4 7" id="KW-1133">Transmembrane helix</keyword>
<feature type="region of interest" description="Disordered" evidence="8">
    <location>
        <begin position="1"/>
        <end position="50"/>
    </location>
</feature>
<evidence type="ECO:0000256" key="2">
    <source>
        <dbReference type="ARBA" id="ARBA00007168"/>
    </source>
</evidence>
<evidence type="ECO:0000313" key="10">
    <source>
        <dbReference type="RefSeq" id="XP_035827083.1"/>
    </source>
</evidence>
<evidence type="ECO:0000256" key="6">
    <source>
        <dbReference type="ARBA" id="ARBA00023180"/>
    </source>
</evidence>
<gene>
    <name evidence="10" type="primary">LOC101857965</name>
</gene>
<sequence length="747" mass="85132">MADTRRDDDFDAVPTVEEIEEERKLFSNSPEKFELRSASPRGEDDDIDAADGRVLKDYGDPVKYDPSFKGPIHDRSCTDIICCFIFVVFLLGMGVVSVIGYARGDPYRLVYPTDSHGSICGLGKLEDKPYLFFFDLVTCAKMGPAVVTGCPTPQVCVKECPSENTVHMAMDRSQLICKYAVDVNKSPYREMSTDTLVKRNLCASYYLESKPIINRCMPKIFAKTFDLAETLVDEQGQNQLVRANGEQVNGNLLKEGTINLAHFYKLKGTMELLFRDVQNSAHLIAICLVITMVLSMLWIVLLRWLTIVMVWVTVVLFIGLFGFGTGYSYYRYYELKNANVTEEYGLPYEFKFDFDYYLSQKTTWLAFGCTGATIFIIFLLIIIFLCGRIMLAARLISEASVAVSHMWCSLFWPLLPFLAQILILAYWISSMVYISSMGEPEFYNNTVVTSNDVDALLTRLPCDHASNDTLGEICSFVKYGGNTYKTAMLVYMLFMFFWLMNFVSALEQMTLAGAFASYYWAWDKKKDIPAFPLGSSFGRSLRYHMGSLAFGSLIIAIVQMIRSFLEYINRKLKGSENSVAKFLLKCLRCCFWCLEKFLRYVNKNAYILIAVHGRSFCSAARDGFMLIMRNVLRAVILDKVCDFLMLISKLMVTGAITVLAFFWFQGDLPLFEKVTPDLNYFLAPVILVSIGTYLIADSFFDVYSMAVDTIFICFLEDLERNDGSDERPYYMSKTKNLKRLLYVPKNK</sequence>
<dbReference type="GeneID" id="101857965"/>
<feature type="transmembrane region" description="Helical" evidence="7">
    <location>
        <begin position="678"/>
        <end position="696"/>
    </location>
</feature>
<protein>
    <recommendedName>
        <fullName evidence="7">Choline transporter-like protein</fullName>
    </recommendedName>
</protein>
<dbReference type="Proteomes" id="UP000694888">
    <property type="component" value="Unplaced"/>
</dbReference>
<proteinExistence type="inferred from homology"/>
<comment type="function">
    <text evidence="7">Choline transporter.</text>
</comment>
<comment type="similarity">
    <text evidence="2 7">Belongs to the CTL (choline transporter-like) family.</text>
</comment>
<name>A0ABM1VXE0_APLCA</name>
<feature type="transmembrane region" description="Helical" evidence="7">
    <location>
        <begin position="364"/>
        <end position="390"/>
    </location>
</feature>
<dbReference type="PANTHER" id="PTHR12385:SF14">
    <property type="entry name" value="CHOLINE TRANSPORTER-LIKE 2"/>
    <property type="match status" value="1"/>
</dbReference>
<feature type="transmembrane region" description="Helical" evidence="7">
    <location>
        <begin position="84"/>
        <end position="102"/>
    </location>
</feature>
<feature type="transmembrane region" description="Helical" evidence="7">
    <location>
        <begin position="488"/>
        <end position="521"/>
    </location>
</feature>
<evidence type="ECO:0000256" key="3">
    <source>
        <dbReference type="ARBA" id="ARBA00022692"/>
    </source>
</evidence>
<accession>A0ABM1VXE0</accession>
<evidence type="ECO:0000256" key="1">
    <source>
        <dbReference type="ARBA" id="ARBA00004141"/>
    </source>
</evidence>
<feature type="transmembrane region" description="Helical" evidence="7">
    <location>
        <begin position="280"/>
        <end position="301"/>
    </location>
</feature>
<feature type="transmembrane region" description="Helical" evidence="7">
    <location>
        <begin position="307"/>
        <end position="330"/>
    </location>
</feature>
<evidence type="ECO:0000313" key="9">
    <source>
        <dbReference type="Proteomes" id="UP000694888"/>
    </source>
</evidence>
<keyword evidence="9" id="KW-1185">Reference proteome</keyword>
<feature type="compositionally biased region" description="Basic and acidic residues" evidence="8">
    <location>
        <begin position="21"/>
        <end position="35"/>
    </location>
</feature>
<reference evidence="10" key="1">
    <citation type="submission" date="2025-08" db="UniProtKB">
        <authorList>
            <consortium name="RefSeq"/>
        </authorList>
    </citation>
    <scope>IDENTIFICATION</scope>
</reference>
<keyword evidence="6" id="KW-0325">Glycoprotein</keyword>
<dbReference type="Pfam" id="PF04515">
    <property type="entry name" value="Choline_transpo"/>
    <property type="match status" value="1"/>
</dbReference>
<keyword evidence="3 7" id="KW-0812">Transmembrane</keyword>
<organism evidence="9 10">
    <name type="scientific">Aplysia californica</name>
    <name type="common">California sea hare</name>
    <dbReference type="NCBI Taxonomy" id="6500"/>
    <lineage>
        <taxon>Eukaryota</taxon>
        <taxon>Metazoa</taxon>
        <taxon>Spiralia</taxon>
        <taxon>Lophotrochozoa</taxon>
        <taxon>Mollusca</taxon>
        <taxon>Gastropoda</taxon>
        <taxon>Heterobranchia</taxon>
        <taxon>Euthyneura</taxon>
        <taxon>Tectipleura</taxon>
        <taxon>Aplysiida</taxon>
        <taxon>Aplysioidea</taxon>
        <taxon>Aplysiidae</taxon>
        <taxon>Aplysia</taxon>
    </lineage>
</organism>
<feature type="transmembrane region" description="Helical" evidence="7">
    <location>
        <begin position="643"/>
        <end position="666"/>
    </location>
</feature>
<dbReference type="InterPro" id="IPR007603">
    <property type="entry name" value="Choline_transptr-like"/>
</dbReference>
<feature type="transmembrane region" description="Helical" evidence="7">
    <location>
        <begin position="410"/>
        <end position="428"/>
    </location>
</feature>
<comment type="subcellular location">
    <subcellularLocation>
        <location evidence="7">Cell membrane</location>
        <topology evidence="7">Multi-pass membrane protein</topology>
    </subcellularLocation>
    <subcellularLocation>
        <location evidence="1">Membrane</location>
        <topology evidence="1">Multi-pass membrane protein</topology>
    </subcellularLocation>
</comment>
<evidence type="ECO:0000256" key="7">
    <source>
        <dbReference type="RuleBase" id="RU368066"/>
    </source>
</evidence>